<dbReference type="InterPro" id="IPR039156">
    <property type="entry name" value="PHAF1/BROMI"/>
</dbReference>
<dbReference type="InterPro" id="IPR005373">
    <property type="entry name" value="PHAF1"/>
</dbReference>
<dbReference type="PANTHER" id="PTHR13465">
    <property type="entry name" value="UPF0183 PROTEIN"/>
    <property type="match status" value="1"/>
</dbReference>
<evidence type="ECO:0000256" key="2">
    <source>
        <dbReference type="SAM" id="MobiDB-lite"/>
    </source>
</evidence>
<feature type="compositionally biased region" description="Low complexity" evidence="2">
    <location>
        <begin position="131"/>
        <end position="150"/>
    </location>
</feature>
<dbReference type="GeneID" id="30984784"/>
<proteinExistence type="inferred from homology"/>
<accession>A0A1E4SC26</accession>
<dbReference type="EMBL" id="KV453916">
    <property type="protein sequence ID" value="ODV76942.1"/>
    <property type="molecule type" value="Genomic_DNA"/>
</dbReference>
<comment type="similarity">
    <text evidence="1">Belongs to the PHAF1 family.</text>
</comment>
<keyword evidence="4" id="KW-1185">Reference proteome</keyword>
<organism evidence="3 4">
    <name type="scientific">Suhomyces tanzawaensis NRRL Y-17324</name>
    <dbReference type="NCBI Taxonomy" id="984487"/>
    <lineage>
        <taxon>Eukaryota</taxon>
        <taxon>Fungi</taxon>
        <taxon>Dikarya</taxon>
        <taxon>Ascomycota</taxon>
        <taxon>Saccharomycotina</taxon>
        <taxon>Pichiomycetes</taxon>
        <taxon>Debaryomycetaceae</taxon>
        <taxon>Suhomyces</taxon>
    </lineage>
</organism>
<dbReference type="Proteomes" id="UP000094285">
    <property type="component" value="Unassembled WGS sequence"/>
</dbReference>
<reference evidence="4" key="1">
    <citation type="submission" date="2016-05" db="EMBL/GenBank/DDBJ databases">
        <title>Comparative genomics of biotechnologically important yeasts.</title>
        <authorList>
            <consortium name="DOE Joint Genome Institute"/>
            <person name="Riley R."/>
            <person name="Haridas S."/>
            <person name="Wolfe K.H."/>
            <person name="Lopes M.R."/>
            <person name="Hittinger C.T."/>
            <person name="Goker M."/>
            <person name="Salamov A."/>
            <person name="Wisecaver J."/>
            <person name="Long T.M."/>
            <person name="Aerts A.L."/>
            <person name="Barry K."/>
            <person name="Choi C."/>
            <person name="Clum A."/>
            <person name="Coughlan A.Y."/>
            <person name="Deshpande S."/>
            <person name="Douglass A.P."/>
            <person name="Hanson S.J."/>
            <person name="Klenk H.-P."/>
            <person name="Labutti K."/>
            <person name="Lapidus A."/>
            <person name="Lindquist E."/>
            <person name="Lipzen A."/>
            <person name="Meier-Kolthoff J.P."/>
            <person name="Ohm R.A."/>
            <person name="Otillar R.P."/>
            <person name="Pangilinan J."/>
            <person name="Peng Y."/>
            <person name="Rokas A."/>
            <person name="Rosa C.A."/>
            <person name="Scheuner C."/>
            <person name="Sibirny A.A."/>
            <person name="Slot J.C."/>
            <person name="Stielow J.B."/>
            <person name="Sun H."/>
            <person name="Kurtzman C.P."/>
            <person name="Blackwell M."/>
            <person name="Grigoriev I.V."/>
            <person name="Jeffries T.W."/>
        </authorList>
    </citation>
    <scope>NUCLEOTIDE SEQUENCE [LARGE SCALE GENOMIC DNA]</scope>
    <source>
        <strain evidence="4">NRRL Y-17324</strain>
    </source>
</reference>
<evidence type="ECO:0000313" key="4">
    <source>
        <dbReference type="Proteomes" id="UP000094285"/>
    </source>
</evidence>
<dbReference type="RefSeq" id="XP_020062064.1">
    <property type="nucleotide sequence ID" value="XM_020210648.1"/>
</dbReference>
<dbReference type="PANTHER" id="PTHR13465:SF2">
    <property type="entry name" value="PHAGOSOME ASSEMBLY FACTOR 1"/>
    <property type="match status" value="1"/>
</dbReference>
<evidence type="ECO:0000256" key="1">
    <source>
        <dbReference type="ARBA" id="ARBA00024339"/>
    </source>
</evidence>
<dbReference type="Pfam" id="PF03676">
    <property type="entry name" value="PHAF1"/>
    <property type="match status" value="1"/>
</dbReference>
<sequence length="522" mass="58306">MIYETVIVPGEGLGNHITLGDSMFNIIKQLSNANYKLKISYSDTDFLNVPVVVTVVKLGIRLTFRNQREQTLDLIELLDLAIDGPVLASSGVGGANSVKRHQLLKIIYKNVSLNEFENSELLSSPLMDPETNNSSSSSIAENSSSSSSTTLTSVDSKVFASSKITLKLIYNRIFGPTYPGKLISSSRFYVLSYPGVSFKFKILSEDLFQKVAPSTDSDPQEQSKVDESILSSLLNWDKPEEIVCDSIALYKGNSWNDFDLKGIMDSRGPDWFKQSEIAKLLINLDEGKTDICFGRSGARDSSVEATDVASLIIGHTTQQEVLNILGPPDDYFNKSDSRLLIHDHLPFLKEADSTNVIEQDISHYKFHNYFRYGIDILYDLNNTGSHIDQNSSKTVIKKIIVHNGGITESLSFMKWNRCNWEMTTTLDGRSVKIDSTMYLKDFPEQIRNLAPVLLNRNESEFIDNDLDIIQLPQPSNGHARTNNEYSNGPKVKTWGQSKLHGLDRCIFEAVDSSGCISSVTIY</sequence>
<protein>
    <submittedName>
        <fullName evidence="3">Uncharacterized protein</fullName>
    </submittedName>
</protein>
<feature type="region of interest" description="Disordered" evidence="2">
    <location>
        <begin position="124"/>
        <end position="150"/>
    </location>
</feature>
<gene>
    <name evidence="3" type="ORF">CANTADRAFT_57004</name>
</gene>
<evidence type="ECO:0000313" key="3">
    <source>
        <dbReference type="EMBL" id="ODV76942.1"/>
    </source>
</evidence>
<name>A0A1E4SC26_9ASCO</name>
<dbReference type="OrthoDB" id="411211at2759"/>
<dbReference type="GO" id="GO:0043001">
    <property type="term" value="P:Golgi to plasma membrane protein transport"/>
    <property type="evidence" value="ECO:0007669"/>
    <property type="project" value="TreeGrafter"/>
</dbReference>
<dbReference type="AlphaFoldDB" id="A0A1E4SC26"/>
<dbReference type="GO" id="GO:0005802">
    <property type="term" value="C:trans-Golgi network"/>
    <property type="evidence" value="ECO:0007669"/>
    <property type="project" value="TreeGrafter"/>
</dbReference>